<keyword evidence="3" id="KW-1185">Reference proteome</keyword>
<evidence type="ECO:0000256" key="1">
    <source>
        <dbReference type="SAM" id="Phobius"/>
    </source>
</evidence>
<comment type="caution">
    <text evidence="2">The sequence shown here is derived from an EMBL/GenBank/DDBJ whole genome shotgun (WGS) entry which is preliminary data.</text>
</comment>
<feature type="transmembrane region" description="Helical" evidence="1">
    <location>
        <begin position="56"/>
        <end position="79"/>
    </location>
</feature>
<keyword evidence="1" id="KW-0472">Membrane</keyword>
<sequence length="94" mass="10350">MRRLCDGQNRTVTDAIVCEFEAVVVRLAAAVGVVRIDRWLCDSTAATNIFASLGRVWVLGLLGLVVTCGRLLLLLWWGVGACGELDRESCSWPW</sequence>
<keyword evidence="1" id="KW-0812">Transmembrane</keyword>
<dbReference type="Proteomes" id="UP000585474">
    <property type="component" value="Unassembled WGS sequence"/>
</dbReference>
<accession>A0A7J0E1J4</accession>
<keyword evidence="1" id="KW-1133">Transmembrane helix</keyword>
<evidence type="ECO:0000313" key="3">
    <source>
        <dbReference type="Proteomes" id="UP000585474"/>
    </source>
</evidence>
<dbReference type="AlphaFoldDB" id="A0A7J0E1J4"/>
<proteinExistence type="predicted"/>
<gene>
    <name evidence="2" type="ORF">Acr_01g0000790</name>
</gene>
<dbReference type="EMBL" id="BJWL01000001">
    <property type="protein sequence ID" value="GFY80270.1"/>
    <property type="molecule type" value="Genomic_DNA"/>
</dbReference>
<name>A0A7J0E1J4_9ERIC</name>
<protein>
    <submittedName>
        <fullName evidence="2">Uncharacterized protein</fullName>
    </submittedName>
</protein>
<organism evidence="2 3">
    <name type="scientific">Actinidia rufa</name>
    <dbReference type="NCBI Taxonomy" id="165716"/>
    <lineage>
        <taxon>Eukaryota</taxon>
        <taxon>Viridiplantae</taxon>
        <taxon>Streptophyta</taxon>
        <taxon>Embryophyta</taxon>
        <taxon>Tracheophyta</taxon>
        <taxon>Spermatophyta</taxon>
        <taxon>Magnoliopsida</taxon>
        <taxon>eudicotyledons</taxon>
        <taxon>Gunneridae</taxon>
        <taxon>Pentapetalae</taxon>
        <taxon>asterids</taxon>
        <taxon>Ericales</taxon>
        <taxon>Actinidiaceae</taxon>
        <taxon>Actinidia</taxon>
    </lineage>
</organism>
<reference evidence="2 3" key="1">
    <citation type="submission" date="2019-07" db="EMBL/GenBank/DDBJ databases">
        <title>De Novo Assembly of kiwifruit Actinidia rufa.</title>
        <authorList>
            <person name="Sugita-Konishi S."/>
            <person name="Sato K."/>
            <person name="Mori E."/>
            <person name="Abe Y."/>
            <person name="Kisaki G."/>
            <person name="Hamano K."/>
            <person name="Suezawa K."/>
            <person name="Otani M."/>
            <person name="Fukuda T."/>
            <person name="Manabe T."/>
            <person name="Gomi K."/>
            <person name="Tabuchi M."/>
            <person name="Akimitsu K."/>
            <person name="Kataoka I."/>
        </authorList>
    </citation>
    <scope>NUCLEOTIDE SEQUENCE [LARGE SCALE GENOMIC DNA]</scope>
    <source>
        <strain evidence="3">cv. Fuchu</strain>
    </source>
</reference>
<evidence type="ECO:0000313" key="2">
    <source>
        <dbReference type="EMBL" id="GFY80270.1"/>
    </source>
</evidence>